<dbReference type="EMBL" id="CM042016">
    <property type="protein sequence ID" value="KAI3698689.1"/>
    <property type="molecule type" value="Genomic_DNA"/>
</dbReference>
<sequence>MEATLSMIGVCGGLGFMLMVVAYAWRFFNWVWLTPKSTEKCLRDQGLKGTSYKFLYGDVKEIVKMITEANLKPINVTDDILPRVLSFAHSSVTVHGKNCFTWAGPKPILHITDPTMIREILGKHEDFQKAKGANPLLTLLAKGLVLVEGDQWFCKYLLDVSL</sequence>
<reference evidence="2" key="1">
    <citation type="journal article" date="2022" name="Mol. Ecol. Resour.">
        <title>The genomes of chicory, endive, great burdock and yacon provide insights into Asteraceae palaeo-polyploidization history and plant inulin production.</title>
        <authorList>
            <person name="Fan W."/>
            <person name="Wang S."/>
            <person name="Wang H."/>
            <person name="Wang A."/>
            <person name="Jiang F."/>
            <person name="Liu H."/>
            <person name="Zhao H."/>
            <person name="Xu D."/>
            <person name="Zhang Y."/>
        </authorList>
    </citation>
    <scope>NUCLEOTIDE SEQUENCE [LARGE SCALE GENOMIC DNA]</scope>
    <source>
        <strain evidence="2">cv. Punajuju</strain>
    </source>
</reference>
<comment type="caution">
    <text evidence="1">The sequence shown here is derived from an EMBL/GenBank/DDBJ whole genome shotgun (WGS) entry which is preliminary data.</text>
</comment>
<accession>A0ACB8ZLX0</accession>
<gene>
    <name evidence="1" type="ORF">L2E82_42425</name>
</gene>
<evidence type="ECO:0000313" key="1">
    <source>
        <dbReference type="EMBL" id="KAI3698689.1"/>
    </source>
</evidence>
<proteinExistence type="predicted"/>
<keyword evidence="2" id="KW-1185">Reference proteome</keyword>
<evidence type="ECO:0000313" key="2">
    <source>
        <dbReference type="Proteomes" id="UP001055811"/>
    </source>
</evidence>
<dbReference type="Proteomes" id="UP001055811">
    <property type="component" value="Linkage Group LG08"/>
</dbReference>
<name>A0ACB8ZLX0_CICIN</name>
<protein>
    <submittedName>
        <fullName evidence="1">Uncharacterized protein</fullName>
    </submittedName>
</protein>
<reference evidence="1 2" key="2">
    <citation type="journal article" date="2022" name="Mol. Ecol. Resour.">
        <title>The genomes of chicory, endive, great burdock and yacon provide insights into Asteraceae paleo-polyploidization history and plant inulin production.</title>
        <authorList>
            <person name="Fan W."/>
            <person name="Wang S."/>
            <person name="Wang H."/>
            <person name="Wang A."/>
            <person name="Jiang F."/>
            <person name="Liu H."/>
            <person name="Zhao H."/>
            <person name="Xu D."/>
            <person name="Zhang Y."/>
        </authorList>
    </citation>
    <scope>NUCLEOTIDE SEQUENCE [LARGE SCALE GENOMIC DNA]</scope>
    <source>
        <strain evidence="2">cv. Punajuju</strain>
        <tissue evidence="1">Leaves</tissue>
    </source>
</reference>
<organism evidence="1 2">
    <name type="scientific">Cichorium intybus</name>
    <name type="common">Chicory</name>
    <dbReference type="NCBI Taxonomy" id="13427"/>
    <lineage>
        <taxon>Eukaryota</taxon>
        <taxon>Viridiplantae</taxon>
        <taxon>Streptophyta</taxon>
        <taxon>Embryophyta</taxon>
        <taxon>Tracheophyta</taxon>
        <taxon>Spermatophyta</taxon>
        <taxon>Magnoliopsida</taxon>
        <taxon>eudicotyledons</taxon>
        <taxon>Gunneridae</taxon>
        <taxon>Pentapetalae</taxon>
        <taxon>asterids</taxon>
        <taxon>campanulids</taxon>
        <taxon>Asterales</taxon>
        <taxon>Asteraceae</taxon>
        <taxon>Cichorioideae</taxon>
        <taxon>Cichorieae</taxon>
        <taxon>Cichoriinae</taxon>
        <taxon>Cichorium</taxon>
    </lineage>
</organism>